<protein>
    <recommendedName>
        <fullName evidence="3">ZP domain-containing protein</fullName>
    </recommendedName>
</protein>
<dbReference type="Proteomes" id="UP001497482">
    <property type="component" value="Chromosome 18"/>
</dbReference>
<dbReference type="GO" id="GO:0035804">
    <property type="term" value="F:structural constituent of egg coat"/>
    <property type="evidence" value="ECO:0007669"/>
    <property type="project" value="TreeGrafter"/>
</dbReference>
<sequence>MDQYRINPSSYGETNCFRGQVKHIEYGRFDFSGSDVQAHGAELRPVVVCAEDSMTLTVRRTRAGQLRVSTGNDSSLDLSKLPPQCGFSIYKSLREVSITVKYNGCLVTVQNSRHWLPLRWRRTPVRMSCPLSPKKSRALADLSSCCSPSDLTVHIQGSSLFKEPSVNVRGEWTPLLELVQHCGYRLNGREAEIVITVPFLACGITSREGHHALFLKIIEDVFMFTCPISSAKKSQSNIVSQSVPTKTDLVPKNLKPNQWAPPFYLAPPLYPHPTRNHRARVLGSMPATPTMATYELPHKTPLQAVRNDHPRPSEENPNMRTSLGDSARFSHQFKDALSVNNHPAPTKTSIPSVQPHYVFHPYYRYYHLPKIPQRDWSLNTASATESYHSTDLRKYSVEHHNRRMTPPSTEGTFAPVTASENRPFLPHMYYPLAYNPYHLNDGPQSESHQFTASTSPPQMTAPIFPSEDAVHMFGSVSQSEDPQPFAPAHDADEANLLNKKDSPSHVDFLMKEWFNQVTSVTYGVVPPILPTSGGSLDSLEANMQDQSGARAAPLAATPRCPGTGSRFHCSVAYSCFALLEKDCILEAYLLFTLPKFVVDPKVLHPDHYEEADEVSCAIGRLTSSPQVFFVPLKGCGIKKQVIDALIVYRLELETRVSDDSLRMMVECSLCPGLLGEQTLSPLEPLPSLSTAAVPVRMRVATDKSVSFLPEPHAALSTIQGRLVFLELSLHPPDLDVVLLVHYCLAYTLTPYSSAMLVYDCCPSGGDLQPPTLIYPNTHYIMVTSFLSPTSPSPLSIHDADPEVYFYCFVEVCSALHGVCAEGCVNCPD</sequence>
<dbReference type="GO" id="GO:0060468">
    <property type="term" value="P:prevention of polyspermy"/>
    <property type="evidence" value="ECO:0007669"/>
    <property type="project" value="TreeGrafter"/>
</dbReference>
<accession>A0AAV2KKZ6</accession>
<dbReference type="PANTHER" id="PTHR23343:SF117">
    <property type="entry name" value="ZONA PELLUCIDA SPERM-BINDING PROTEIN 4-LIKE ISOFORM X1"/>
    <property type="match status" value="1"/>
</dbReference>
<reference evidence="1 2" key="1">
    <citation type="submission" date="2024-04" db="EMBL/GenBank/DDBJ databases">
        <authorList>
            <person name="Waldvogel A.-M."/>
            <person name="Schoenle A."/>
        </authorList>
    </citation>
    <scope>NUCLEOTIDE SEQUENCE [LARGE SCALE GENOMIC DNA]</scope>
</reference>
<keyword evidence="2" id="KW-1185">Reference proteome</keyword>
<proteinExistence type="predicted"/>
<dbReference type="AlphaFoldDB" id="A0AAV2KKZ6"/>
<organism evidence="1 2">
    <name type="scientific">Knipowitschia caucasica</name>
    <name type="common">Caucasian dwarf goby</name>
    <name type="synonym">Pomatoschistus caucasicus</name>
    <dbReference type="NCBI Taxonomy" id="637954"/>
    <lineage>
        <taxon>Eukaryota</taxon>
        <taxon>Metazoa</taxon>
        <taxon>Chordata</taxon>
        <taxon>Craniata</taxon>
        <taxon>Vertebrata</taxon>
        <taxon>Euteleostomi</taxon>
        <taxon>Actinopterygii</taxon>
        <taxon>Neopterygii</taxon>
        <taxon>Teleostei</taxon>
        <taxon>Neoteleostei</taxon>
        <taxon>Acanthomorphata</taxon>
        <taxon>Gobiaria</taxon>
        <taxon>Gobiiformes</taxon>
        <taxon>Gobioidei</taxon>
        <taxon>Gobiidae</taxon>
        <taxon>Gobiinae</taxon>
        <taxon>Knipowitschia</taxon>
    </lineage>
</organism>
<dbReference type="GO" id="GO:0007339">
    <property type="term" value="P:binding of sperm to zona pellucida"/>
    <property type="evidence" value="ECO:0007669"/>
    <property type="project" value="TreeGrafter"/>
</dbReference>
<dbReference type="EMBL" id="OZ035840">
    <property type="protein sequence ID" value="CAL1588735.1"/>
    <property type="molecule type" value="Genomic_DNA"/>
</dbReference>
<evidence type="ECO:0000313" key="1">
    <source>
        <dbReference type="EMBL" id="CAL1588735.1"/>
    </source>
</evidence>
<dbReference type="InterPro" id="IPR042235">
    <property type="entry name" value="ZP-C_dom"/>
</dbReference>
<name>A0AAV2KKZ6_KNICA</name>
<evidence type="ECO:0000313" key="2">
    <source>
        <dbReference type="Proteomes" id="UP001497482"/>
    </source>
</evidence>
<evidence type="ECO:0008006" key="3">
    <source>
        <dbReference type="Google" id="ProtNLM"/>
    </source>
</evidence>
<dbReference type="InterPro" id="IPR051148">
    <property type="entry name" value="Zona_Pellucida_Domain_gp"/>
</dbReference>
<dbReference type="PANTHER" id="PTHR23343">
    <property type="entry name" value="ZONA PELLUCIDA SPERM-BINDING PROTEIN"/>
    <property type="match status" value="1"/>
</dbReference>
<dbReference type="GO" id="GO:0032190">
    <property type="term" value="F:acrosin binding"/>
    <property type="evidence" value="ECO:0007669"/>
    <property type="project" value="TreeGrafter"/>
</dbReference>
<gene>
    <name evidence="1" type="ORF">KC01_LOCUS18481</name>
</gene>
<dbReference type="GO" id="GO:0035805">
    <property type="term" value="C:egg coat"/>
    <property type="evidence" value="ECO:0007669"/>
    <property type="project" value="TreeGrafter"/>
</dbReference>
<dbReference type="Gene3D" id="2.60.40.4100">
    <property type="entry name" value="Zona pellucida, ZP-C domain"/>
    <property type="match status" value="1"/>
</dbReference>